<dbReference type="EMBL" id="JABFUD020000010">
    <property type="protein sequence ID" value="KAI5074241.1"/>
    <property type="molecule type" value="Genomic_DNA"/>
</dbReference>
<name>A0A9D4UUC0_ADICA</name>
<evidence type="ECO:0000313" key="2">
    <source>
        <dbReference type="Proteomes" id="UP000886520"/>
    </source>
</evidence>
<dbReference type="Proteomes" id="UP000886520">
    <property type="component" value="Chromosome 10"/>
</dbReference>
<keyword evidence="2" id="KW-1185">Reference proteome</keyword>
<gene>
    <name evidence="1" type="ORF">GOP47_0010202</name>
</gene>
<evidence type="ECO:0000313" key="1">
    <source>
        <dbReference type="EMBL" id="KAI5074241.1"/>
    </source>
</evidence>
<protein>
    <submittedName>
        <fullName evidence="1">Uncharacterized protein</fullName>
    </submittedName>
</protein>
<organism evidence="1 2">
    <name type="scientific">Adiantum capillus-veneris</name>
    <name type="common">Maidenhair fern</name>
    <dbReference type="NCBI Taxonomy" id="13818"/>
    <lineage>
        <taxon>Eukaryota</taxon>
        <taxon>Viridiplantae</taxon>
        <taxon>Streptophyta</taxon>
        <taxon>Embryophyta</taxon>
        <taxon>Tracheophyta</taxon>
        <taxon>Polypodiopsida</taxon>
        <taxon>Polypodiidae</taxon>
        <taxon>Polypodiales</taxon>
        <taxon>Pteridineae</taxon>
        <taxon>Pteridaceae</taxon>
        <taxon>Vittarioideae</taxon>
        <taxon>Adiantum</taxon>
    </lineage>
</organism>
<reference evidence="1" key="1">
    <citation type="submission" date="2021-01" db="EMBL/GenBank/DDBJ databases">
        <title>Adiantum capillus-veneris genome.</title>
        <authorList>
            <person name="Fang Y."/>
            <person name="Liao Q."/>
        </authorList>
    </citation>
    <scope>NUCLEOTIDE SEQUENCE</scope>
    <source>
        <strain evidence="1">H3</strain>
        <tissue evidence="1">Leaf</tissue>
    </source>
</reference>
<comment type="caution">
    <text evidence="1">The sequence shown here is derived from an EMBL/GenBank/DDBJ whole genome shotgun (WGS) entry which is preliminary data.</text>
</comment>
<accession>A0A9D4UUC0</accession>
<sequence length="110" mass="12078">MPINPLLLSFISPWLLPRQLLPPILFITFRQYLLSTAGSFVPQIFRLGCLLGFLGLAPPSSGVPVGFSHCLLISSAARILSNAHLATSIVCTRVEAGFFSSRSRRYGFRN</sequence>
<dbReference type="AlphaFoldDB" id="A0A9D4UUC0"/>
<proteinExistence type="predicted"/>